<feature type="signal peptide" evidence="2">
    <location>
        <begin position="1"/>
        <end position="18"/>
    </location>
</feature>
<feature type="region of interest" description="Disordered" evidence="1">
    <location>
        <begin position="46"/>
        <end position="86"/>
    </location>
</feature>
<protein>
    <submittedName>
        <fullName evidence="3">Uncharacterized protein</fullName>
    </submittedName>
</protein>
<accession>A0ABQ8EYB1</accession>
<proteinExistence type="predicted"/>
<dbReference type="Proteomes" id="UP001648503">
    <property type="component" value="Unassembled WGS sequence"/>
</dbReference>
<gene>
    <name evidence="3" type="ORF">BASA50_010530</name>
</gene>
<keyword evidence="4" id="KW-1185">Reference proteome</keyword>
<keyword evidence="2" id="KW-0732">Signal</keyword>
<reference evidence="3 4" key="1">
    <citation type="submission" date="2021-02" db="EMBL/GenBank/DDBJ databases">
        <title>Variation within the Batrachochytrium salamandrivorans European outbreak.</title>
        <authorList>
            <person name="Kelly M."/>
            <person name="Pasmans F."/>
            <person name="Shea T.P."/>
            <person name="Munoz J.F."/>
            <person name="Carranza S."/>
            <person name="Cuomo C.A."/>
            <person name="Martel A."/>
        </authorList>
    </citation>
    <scope>NUCLEOTIDE SEQUENCE [LARGE SCALE GENOMIC DNA]</scope>
    <source>
        <strain evidence="3 4">AMFP18/2</strain>
    </source>
</reference>
<evidence type="ECO:0000313" key="4">
    <source>
        <dbReference type="Proteomes" id="UP001648503"/>
    </source>
</evidence>
<name>A0ABQ8EYB1_9FUNG</name>
<organism evidence="3 4">
    <name type="scientific">Batrachochytrium salamandrivorans</name>
    <dbReference type="NCBI Taxonomy" id="1357716"/>
    <lineage>
        <taxon>Eukaryota</taxon>
        <taxon>Fungi</taxon>
        <taxon>Fungi incertae sedis</taxon>
        <taxon>Chytridiomycota</taxon>
        <taxon>Chytridiomycota incertae sedis</taxon>
        <taxon>Chytridiomycetes</taxon>
        <taxon>Rhizophydiales</taxon>
        <taxon>Rhizophydiales incertae sedis</taxon>
        <taxon>Batrachochytrium</taxon>
    </lineage>
</organism>
<comment type="caution">
    <text evidence="3">The sequence shown here is derived from an EMBL/GenBank/DDBJ whole genome shotgun (WGS) entry which is preliminary data.</text>
</comment>
<evidence type="ECO:0000256" key="1">
    <source>
        <dbReference type="SAM" id="MobiDB-lite"/>
    </source>
</evidence>
<dbReference type="EMBL" id="JAFCIX010000494">
    <property type="protein sequence ID" value="KAH6588730.1"/>
    <property type="molecule type" value="Genomic_DNA"/>
</dbReference>
<feature type="compositionally biased region" description="Low complexity" evidence="1">
    <location>
        <begin position="54"/>
        <end position="86"/>
    </location>
</feature>
<feature type="chain" id="PRO_5045555609" evidence="2">
    <location>
        <begin position="19"/>
        <end position="303"/>
    </location>
</feature>
<evidence type="ECO:0000256" key="2">
    <source>
        <dbReference type="SAM" id="SignalP"/>
    </source>
</evidence>
<sequence>MRVGTGIILSLLSSSVLSAVIPNDDSHGILLVRRTVGPENRAVLWKRADEEQTGPGSLSSGAGASAESGSIRSEDSSSPSSENSGLSKMSRFREFFRRFYMRLKLSWHNARQRIIWRRDERLLKKAIKKVAGVVQGGEARQVISEINDFLNLTQKASRRILDLYDTKTEIPFLLFIPKGKDRKSLTKKMVKIKNTGKKITKEHLGDVARAISRITKHPQYVMSELEGITKSVSRMYLALKNLCDGEYKDLASKVGSTGNEKHIKVAETHISDAKNYYEIILEGFEYIKDHIEVGRITFKGKTT</sequence>
<evidence type="ECO:0000313" key="3">
    <source>
        <dbReference type="EMBL" id="KAH6588730.1"/>
    </source>
</evidence>